<proteinExistence type="predicted"/>
<feature type="transmembrane region" description="Helical" evidence="1">
    <location>
        <begin position="12"/>
        <end position="38"/>
    </location>
</feature>
<dbReference type="EMBL" id="JAKGSG010000011">
    <property type="protein sequence ID" value="MCF4119928.1"/>
    <property type="molecule type" value="Genomic_DNA"/>
</dbReference>
<organism evidence="2 3">
    <name type="scientific">Antribacter soli</name>
    <dbReference type="NCBI Taxonomy" id="2910976"/>
    <lineage>
        <taxon>Bacteria</taxon>
        <taxon>Bacillati</taxon>
        <taxon>Actinomycetota</taxon>
        <taxon>Actinomycetes</taxon>
        <taxon>Micrococcales</taxon>
        <taxon>Promicromonosporaceae</taxon>
        <taxon>Antribacter</taxon>
    </lineage>
</organism>
<dbReference type="Pfam" id="PF11139">
    <property type="entry name" value="SfLAP"/>
    <property type="match status" value="1"/>
</dbReference>
<feature type="transmembrane region" description="Helical" evidence="1">
    <location>
        <begin position="197"/>
        <end position="219"/>
    </location>
</feature>
<sequence>MDLATGDLGTAALLGTLAVLALVDSTSFGTLLVPVWLLMAPGRPQAGRMLAYLGTVAAFYLGVGVAVMLGADLLLDRFGDALESRPAYVVQLVVGVALFAVSFRFDRKRTEARRQQRAVQGRPGRLSRWRERALGIESSTAAGRGSGTGTLPGSVLPLVGLAIGAASLEVATMLPYLAAIGILASSGLSATTSVAVLAGYCLVMILPAVVLLVARIGAARAVDPLLRRLDGWLTRNAEEMTGWVLAVLGVLLTLDAVGNLGLGTGLQNVTVRIP</sequence>
<feature type="transmembrane region" description="Helical" evidence="1">
    <location>
        <begin position="50"/>
        <end position="75"/>
    </location>
</feature>
<dbReference type="RefSeq" id="WP_236087642.1">
    <property type="nucleotide sequence ID" value="NZ_JAKGSG010000011.1"/>
</dbReference>
<keyword evidence="1" id="KW-0812">Transmembrane</keyword>
<protein>
    <submittedName>
        <fullName evidence="2">GAP family protein</fullName>
    </submittedName>
</protein>
<accession>A0AA41QAL6</accession>
<name>A0AA41QAL6_9MICO</name>
<gene>
    <name evidence="2" type="ORF">L1785_02950</name>
</gene>
<evidence type="ECO:0000256" key="1">
    <source>
        <dbReference type="SAM" id="Phobius"/>
    </source>
</evidence>
<evidence type="ECO:0000313" key="3">
    <source>
        <dbReference type="Proteomes" id="UP001165405"/>
    </source>
</evidence>
<feature type="transmembrane region" description="Helical" evidence="1">
    <location>
        <begin position="155"/>
        <end position="177"/>
    </location>
</feature>
<feature type="transmembrane region" description="Helical" evidence="1">
    <location>
        <begin position="240"/>
        <end position="262"/>
    </location>
</feature>
<dbReference type="AlphaFoldDB" id="A0AA41QAL6"/>
<evidence type="ECO:0000313" key="2">
    <source>
        <dbReference type="EMBL" id="MCF4119928.1"/>
    </source>
</evidence>
<keyword evidence="1" id="KW-0472">Membrane</keyword>
<keyword evidence="1" id="KW-1133">Transmembrane helix</keyword>
<keyword evidence="3" id="KW-1185">Reference proteome</keyword>
<reference evidence="2" key="1">
    <citation type="submission" date="2022-01" db="EMBL/GenBank/DDBJ databases">
        <title>Antribacter sp. nov., isolated from Guizhou of China.</title>
        <authorList>
            <person name="Chengliang C."/>
            <person name="Ya Z."/>
        </authorList>
    </citation>
    <scope>NUCLEOTIDE SEQUENCE</scope>
    <source>
        <strain evidence="2">KLBMP 9083</strain>
    </source>
</reference>
<dbReference type="InterPro" id="IPR021315">
    <property type="entry name" value="Gap/Sap"/>
</dbReference>
<dbReference type="Proteomes" id="UP001165405">
    <property type="component" value="Unassembled WGS sequence"/>
</dbReference>
<comment type="caution">
    <text evidence="2">The sequence shown here is derived from an EMBL/GenBank/DDBJ whole genome shotgun (WGS) entry which is preliminary data.</text>
</comment>
<feature type="transmembrane region" description="Helical" evidence="1">
    <location>
        <begin position="87"/>
        <end position="105"/>
    </location>
</feature>